<dbReference type="Pfam" id="PF20057">
    <property type="entry name" value="DUF6456"/>
    <property type="match status" value="1"/>
</dbReference>
<reference evidence="3 4" key="1">
    <citation type="submission" date="2020-02" db="EMBL/GenBank/DDBJ databases">
        <authorList>
            <person name="Li G."/>
        </authorList>
    </citation>
    <scope>NUCLEOTIDE SEQUENCE [LARGE SCALE GENOMIC DNA]</scope>
    <source>
        <strain evidence="3 4">DSM 102029</strain>
    </source>
</reference>
<accession>A0A6P1YPU8</accession>
<proteinExistence type="predicted"/>
<evidence type="ECO:0000256" key="1">
    <source>
        <dbReference type="SAM" id="MobiDB-lite"/>
    </source>
</evidence>
<evidence type="ECO:0000313" key="3">
    <source>
        <dbReference type="EMBL" id="QIB35075.1"/>
    </source>
</evidence>
<dbReference type="AlphaFoldDB" id="A0A6P1YPU8"/>
<evidence type="ECO:0000259" key="2">
    <source>
        <dbReference type="Pfam" id="PF20057"/>
    </source>
</evidence>
<protein>
    <submittedName>
        <fullName evidence="3">DNA replication protein</fullName>
    </submittedName>
</protein>
<feature type="domain" description="DUF6456" evidence="2">
    <location>
        <begin position="23"/>
        <end position="156"/>
    </location>
</feature>
<dbReference type="KEGG" id="apra:G3A50_16185"/>
<organism evidence="3 4">
    <name type="scientific">Ancylobacter pratisalsi</name>
    <dbReference type="NCBI Taxonomy" id="1745854"/>
    <lineage>
        <taxon>Bacteria</taxon>
        <taxon>Pseudomonadati</taxon>
        <taxon>Pseudomonadota</taxon>
        <taxon>Alphaproteobacteria</taxon>
        <taxon>Hyphomicrobiales</taxon>
        <taxon>Xanthobacteraceae</taxon>
        <taxon>Ancylobacter</taxon>
    </lineage>
</organism>
<gene>
    <name evidence="3" type="ORF">G3A50_16185</name>
</gene>
<name>A0A6P1YPU8_9HYPH</name>
<dbReference type="RefSeq" id="WP_163076220.1">
    <property type="nucleotide sequence ID" value="NZ_CP048630.1"/>
</dbReference>
<dbReference type="EMBL" id="CP048630">
    <property type="protein sequence ID" value="QIB35075.1"/>
    <property type="molecule type" value="Genomic_DNA"/>
</dbReference>
<keyword evidence="4" id="KW-1185">Reference proteome</keyword>
<evidence type="ECO:0000313" key="4">
    <source>
        <dbReference type="Proteomes" id="UP000464751"/>
    </source>
</evidence>
<sequence>MSRERRLGLQSVELCGETLDVVVDLDESPLAWLASRRGRDGRALIAPVQLLAGERLRGDFTRAQMMPRLTADWSAMPRSARGSQGPGLALSEAILASKQRLARAMDAVGPEFSGLLMDVCCFLKGMEQVERERGWPARTAKVVLALGLDRLARHYGLSGQAEGPRHGPIRAFRTQPEGGAG</sequence>
<feature type="region of interest" description="Disordered" evidence="1">
    <location>
        <begin position="159"/>
        <end position="181"/>
    </location>
</feature>
<dbReference type="InterPro" id="IPR045599">
    <property type="entry name" value="DUF6456"/>
</dbReference>
<dbReference type="Proteomes" id="UP000464751">
    <property type="component" value="Chromosome"/>
</dbReference>